<dbReference type="GO" id="GO:0005634">
    <property type="term" value="C:nucleus"/>
    <property type="evidence" value="ECO:0007669"/>
    <property type="project" value="TreeGrafter"/>
</dbReference>
<reference evidence="17" key="1">
    <citation type="submission" date="2017-02" db="UniProtKB">
        <authorList>
            <consortium name="WormBaseParasite"/>
        </authorList>
    </citation>
    <scope>IDENTIFICATION</scope>
</reference>
<comment type="function">
    <text evidence="8">Required for box C/D snoRNAs accumulation involved in snoRNA processing, snoRNA transport to the nucleolus and ribosome biogenesis.</text>
</comment>
<evidence type="ECO:0000256" key="3">
    <source>
        <dbReference type="ARBA" id="ARBA00022553"/>
    </source>
</evidence>
<dbReference type="Pfam" id="PF25790">
    <property type="entry name" value="BCD1"/>
    <property type="match status" value="1"/>
</dbReference>
<dbReference type="InterPro" id="IPR051639">
    <property type="entry name" value="BCD1"/>
</dbReference>
<comment type="similarity">
    <text evidence="9">Belongs to the BCD1 family.</text>
</comment>
<comment type="subunit">
    <text evidence="10">Interacts with FBL, SNU13, NOP58, NUFIP1, RUVBL1, RUVBL2 and TAF9. Interacts (via HIT-type zinc finger) with the RUVBL1/RUVBL2 complex in the presence of ADP.</text>
</comment>
<protein>
    <recommendedName>
        <fullName evidence="11">Box C/D snoRNA protein 1</fullName>
    </recommendedName>
    <alternativeName>
        <fullName evidence="12">Zinc finger HIT domain-containing protein 6</fullName>
    </alternativeName>
</protein>
<dbReference type="SUPFAM" id="SSF144232">
    <property type="entry name" value="HIT/MYND zinc finger-like"/>
    <property type="match status" value="1"/>
</dbReference>
<evidence type="ECO:0000256" key="11">
    <source>
        <dbReference type="ARBA" id="ARBA00068630"/>
    </source>
</evidence>
<keyword evidence="3" id="KW-0597">Phosphoprotein</keyword>
<dbReference type="WBParaSite" id="HNAJ_0000129001-mRNA-1">
    <property type="protein sequence ID" value="HNAJ_0000129001-mRNA-1"/>
    <property type="gene ID" value="HNAJ_0000129001"/>
</dbReference>
<keyword evidence="5 13" id="KW-0863">Zinc-finger</keyword>
<evidence type="ECO:0000256" key="8">
    <source>
        <dbReference type="ARBA" id="ARBA00049598"/>
    </source>
</evidence>
<dbReference type="PROSITE" id="PS51083">
    <property type="entry name" value="ZF_HIT"/>
    <property type="match status" value="1"/>
</dbReference>
<dbReference type="Proteomes" id="UP000278807">
    <property type="component" value="Unassembled WGS sequence"/>
</dbReference>
<evidence type="ECO:0000313" key="15">
    <source>
        <dbReference type="EMBL" id="VDN97149.1"/>
    </source>
</evidence>
<proteinExistence type="inferred from homology"/>
<sequence length="293" mass="33335">MNSQNPGLGKFAKPISKKCTVCATNEAKYTCPRCAIRTCSLSCCKSHKLTYSCSGKRDVAAYVDKEDYNYFSFLSDYRFLEAIDRLNDRLARDISENRRIAKSRLKMQCRVMSMARSLGINYRYSRSPLLTRTKVNQTHIVGDESPYISWTIEFCLIDPLLTDSLSNTVSCYQSFPQSVHILVHNCCPSSLISEIWKTKVSNLSSENQDSLANPDLALTSDPTTPNPSVTSWTLPLGEDLPFFYIDCFDKTTKHISRHHILASSTSLIDVLKHENYIVREFPTIWVSQKQILL</sequence>
<dbReference type="InterPro" id="IPR007529">
    <property type="entry name" value="Znf_HIT"/>
</dbReference>
<evidence type="ECO:0000256" key="9">
    <source>
        <dbReference type="ARBA" id="ARBA00049654"/>
    </source>
</evidence>
<keyword evidence="7" id="KW-0832">Ubl conjugation</keyword>
<dbReference type="GO" id="GO:0008270">
    <property type="term" value="F:zinc ion binding"/>
    <property type="evidence" value="ECO:0007669"/>
    <property type="project" value="UniProtKB-UniRule"/>
</dbReference>
<dbReference type="OrthoDB" id="272357at2759"/>
<organism evidence="17">
    <name type="scientific">Rodentolepis nana</name>
    <name type="common">Dwarf tapeworm</name>
    <name type="synonym">Hymenolepis nana</name>
    <dbReference type="NCBI Taxonomy" id="102285"/>
    <lineage>
        <taxon>Eukaryota</taxon>
        <taxon>Metazoa</taxon>
        <taxon>Spiralia</taxon>
        <taxon>Lophotrochozoa</taxon>
        <taxon>Platyhelminthes</taxon>
        <taxon>Cestoda</taxon>
        <taxon>Eucestoda</taxon>
        <taxon>Cyclophyllidea</taxon>
        <taxon>Hymenolepididae</taxon>
        <taxon>Rodentolepis</taxon>
    </lineage>
</organism>
<keyword evidence="1" id="KW-1017">Isopeptide bond</keyword>
<dbReference type="Pfam" id="PF04438">
    <property type="entry name" value="zf-HIT"/>
    <property type="match status" value="1"/>
</dbReference>
<keyword evidence="2" id="KW-0690">Ribosome biogenesis</keyword>
<gene>
    <name evidence="15" type="ORF">HNAJ_LOCUS1290</name>
</gene>
<dbReference type="CDD" id="cd23023">
    <property type="entry name" value="zf-HIT_BCD1"/>
    <property type="match status" value="1"/>
</dbReference>
<keyword evidence="4" id="KW-0479">Metal-binding</keyword>
<keyword evidence="6" id="KW-0862">Zinc</keyword>
<reference evidence="15 16" key="2">
    <citation type="submission" date="2018-11" db="EMBL/GenBank/DDBJ databases">
        <authorList>
            <consortium name="Pathogen Informatics"/>
        </authorList>
    </citation>
    <scope>NUCLEOTIDE SEQUENCE [LARGE SCALE GENOMIC DNA]</scope>
</reference>
<evidence type="ECO:0000256" key="10">
    <source>
        <dbReference type="ARBA" id="ARBA00061949"/>
    </source>
</evidence>
<evidence type="ECO:0000256" key="1">
    <source>
        <dbReference type="ARBA" id="ARBA00022499"/>
    </source>
</evidence>
<dbReference type="AlphaFoldDB" id="A0A0R3T2U7"/>
<dbReference type="GO" id="GO:0070761">
    <property type="term" value="C:pre-snoRNP complex"/>
    <property type="evidence" value="ECO:0007669"/>
    <property type="project" value="TreeGrafter"/>
</dbReference>
<dbReference type="FunFam" id="3.30.60.190:FF:000001">
    <property type="entry name" value="box C/D snoRNA protein 1"/>
    <property type="match status" value="1"/>
</dbReference>
<dbReference type="EMBL" id="UZAE01000481">
    <property type="protein sequence ID" value="VDN97149.1"/>
    <property type="molecule type" value="Genomic_DNA"/>
</dbReference>
<feature type="domain" description="HIT-type" evidence="14">
    <location>
        <begin position="19"/>
        <end position="53"/>
    </location>
</feature>
<evidence type="ECO:0000313" key="16">
    <source>
        <dbReference type="Proteomes" id="UP000278807"/>
    </source>
</evidence>
<dbReference type="GO" id="GO:0048254">
    <property type="term" value="P:snoRNA localization"/>
    <property type="evidence" value="ECO:0007669"/>
    <property type="project" value="TreeGrafter"/>
</dbReference>
<keyword evidence="16" id="KW-1185">Reference proteome</keyword>
<evidence type="ECO:0000256" key="6">
    <source>
        <dbReference type="ARBA" id="ARBA00022833"/>
    </source>
</evidence>
<dbReference type="PANTHER" id="PTHR13483">
    <property type="entry name" value="BOX C_D SNORNA PROTEIN 1-RELATED"/>
    <property type="match status" value="1"/>
</dbReference>
<accession>A0A0R3T2U7</accession>
<dbReference type="GO" id="GO:0000463">
    <property type="term" value="P:maturation of LSU-rRNA from tricistronic rRNA transcript (SSU-rRNA, 5.8S rRNA, LSU-rRNA)"/>
    <property type="evidence" value="ECO:0007669"/>
    <property type="project" value="TreeGrafter"/>
</dbReference>
<evidence type="ECO:0000256" key="5">
    <source>
        <dbReference type="ARBA" id="ARBA00022771"/>
    </source>
</evidence>
<evidence type="ECO:0000256" key="2">
    <source>
        <dbReference type="ARBA" id="ARBA00022517"/>
    </source>
</evidence>
<evidence type="ECO:0000313" key="17">
    <source>
        <dbReference type="WBParaSite" id="HNAJ_0000129001-mRNA-1"/>
    </source>
</evidence>
<dbReference type="STRING" id="102285.A0A0R3T2U7"/>
<evidence type="ECO:0000256" key="13">
    <source>
        <dbReference type="PROSITE-ProRule" id="PRU00453"/>
    </source>
</evidence>
<evidence type="ECO:0000256" key="12">
    <source>
        <dbReference type="ARBA" id="ARBA00077531"/>
    </source>
</evidence>
<evidence type="ECO:0000256" key="4">
    <source>
        <dbReference type="ARBA" id="ARBA00022723"/>
    </source>
</evidence>
<dbReference type="Gene3D" id="3.30.60.190">
    <property type="match status" value="1"/>
</dbReference>
<dbReference type="PANTHER" id="PTHR13483:SF11">
    <property type="entry name" value="ZINC FINGER HIT DOMAIN-CONTAINING PROTEIN 3"/>
    <property type="match status" value="1"/>
</dbReference>
<dbReference type="GO" id="GO:0000492">
    <property type="term" value="P:box C/D snoRNP assembly"/>
    <property type="evidence" value="ECO:0007669"/>
    <property type="project" value="TreeGrafter"/>
</dbReference>
<dbReference type="InterPro" id="IPR057721">
    <property type="entry name" value="BCD1_alpha/beta"/>
</dbReference>
<evidence type="ECO:0000259" key="14">
    <source>
        <dbReference type="PROSITE" id="PS51083"/>
    </source>
</evidence>
<evidence type="ECO:0000256" key="7">
    <source>
        <dbReference type="ARBA" id="ARBA00022843"/>
    </source>
</evidence>
<name>A0A0R3T2U7_RODNA</name>